<feature type="non-terminal residue" evidence="1">
    <location>
        <position position="325"/>
    </location>
</feature>
<protein>
    <submittedName>
        <fullName evidence="1">Uncharacterized protein</fullName>
    </submittedName>
</protein>
<sequence>AELFLDDGNCIINTGDWIFYVVNGAGTNGPGGLQTMMDIPGVTVAGEDNTAVTVTADGQDYTPTLQNFATDRPFHLDTLAGDWEVELVLAQNAAGTRADPVIVHNTVTGGRIGIFYQTAGQDDDPRGEVISEWINNWFLLNVGGRGNPYARRPSPEDGGMVMETWASMSWIAGDFAVSQDVYFGDNFGDVNDGTGDTFQGNQDVDSLYFVAGFPGYAFPDGLVNGETYYWRIDEVNDADPNSPWKGKIWSFWIPSLKAYAPVPGDGSKFVDTENLILSWTSGLGAALHTVYFGDDFDTVATATDGAPQGLTNFSPGPLESDKTYY</sequence>
<dbReference type="AlphaFoldDB" id="X0T334"/>
<name>X0T334_9ZZZZ</name>
<dbReference type="InterPro" id="IPR013783">
    <property type="entry name" value="Ig-like_fold"/>
</dbReference>
<accession>X0T334</accession>
<reference evidence="1" key="1">
    <citation type="journal article" date="2014" name="Front. Microbiol.">
        <title>High frequency of phylogenetically diverse reductive dehalogenase-homologous genes in deep subseafloor sedimentary metagenomes.</title>
        <authorList>
            <person name="Kawai M."/>
            <person name="Futagami T."/>
            <person name="Toyoda A."/>
            <person name="Takaki Y."/>
            <person name="Nishi S."/>
            <person name="Hori S."/>
            <person name="Arai W."/>
            <person name="Tsubouchi T."/>
            <person name="Morono Y."/>
            <person name="Uchiyama I."/>
            <person name="Ito T."/>
            <person name="Fujiyama A."/>
            <person name="Inagaki F."/>
            <person name="Takami H."/>
        </authorList>
    </citation>
    <scope>NUCLEOTIDE SEQUENCE</scope>
    <source>
        <strain evidence="1">Expedition CK06-06</strain>
    </source>
</reference>
<proteinExistence type="predicted"/>
<comment type="caution">
    <text evidence="1">The sequence shown here is derived from an EMBL/GenBank/DDBJ whole genome shotgun (WGS) entry which is preliminary data.</text>
</comment>
<gene>
    <name evidence="1" type="ORF">S01H1_18579</name>
</gene>
<evidence type="ECO:0000313" key="1">
    <source>
        <dbReference type="EMBL" id="GAF81766.1"/>
    </source>
</evidence>
<organism evidence="1">
    <name type="scientific">marine sediment metagenome</name>
    <dbReference type="NCBI Taxonomy" id="412755"/>
    <lineage>
        <taxon>unclassified sequences</taxon>
        <taxon>metagenomes</taxon>
        <taxon>ecological metagenomes</taxon>
    </lineage>
</organism>
<dbReference type="EMBL" id="BARS01009942">
    <property type="protein sequence ID" value="GAF81766.1"/>
    <property type="molecule type" value="Genomic_DNA"/>
</dbReference>
<feature type="non-terminal residue" evidence="1">
    <location>
        <position position="1"/>
    </location>
</feature>
<dbReference type="Gene3D" id="2.60.40.10">
    <property type="entry name" value="Immunoglobulins"/>
    <property type="match status" value="1"/>
</dbReference>